<feature type="transmembrane region" description="Helical" evidence="1">
    <location>
        <begin position="78"/>
        <end position="95"/>
    </location>
</feature>
<sequence length="149" mass="17327">MKNYKILICLQLVLSIISGVLVSKMSFLGRLGINIVYKEYTLFKTWWKTAIVMAIIQVLLTLIQQYMGQKQPANKAKMFSAILLVVAIAGLYGTYNDFTTTFSHKILKEKFHLGFYLFWLTWIIGNLYFLFYRPKDELPPLQDLSSKQL</sequence>
<name>A0A2W5EX12_9SPHI</name>
<organism evidence="2 3">
    <name type="scientific">Pseudopedobacter saltans</name>
    <dbReference type="NCBI Taxonomy" id="151895"/>
    <lineage>
        <taxon>Bacteria</taxon>
        <taxon>Pseudomonadati</taxon>
        <taxon>Bacteroidota</taxon>
        <taxon>Sphingobacteriia</taxon>
        <taxon>Sphingobacteriales</taxon>
        <taxon>Sphingobacteriaceae</taxon>
        <taxon>Pseudopedobacter</taxon>
    </lineage>
</organism>
<evidence type="ECO:0000256" key="1">
    <source>
        <dbReference type="SAM" id="Phobius"/>
    </source>
</evidence>
<dbReference type="EMBL" id="QFOI01000223">
    <property type="protein sequence ID" value="PZP46484.1"/>
    <property type="molecule type" value="Genomic_DNA"/>
</dbReference>
<keyword evidence="1" id="KW-0472">Membrane</keyword>
<comment type="caution">
    <text evidence="2">The sequence shown here is derived from an EMBL/GenBank/DDBJ whole genome shotgun (WGS) entry which is preliminary data.</text>
</comment>
<evidence type="ECO:0000313" key="3">
    <source>
        <dbReference type="Proteomes" id="UP000249645"/>
    </source>
</evidence>
<accession>A0A2W5EX12</accession>
<keyword evidence="1" id="KW-0812">Transmembrane</keyword>
<feature type="transmembrane region" description="Helical" evidence="1">
    <location>
        <begin position="115"/>
        <end position="132"/>
    </location>
</feature>
<dbReference type="AlphaFoldDB" id="A0A2W5EX12"/>
<proteinExistence type="predicted"/>
<feature type="transmembrane region" description="Helical" evidence="1">
    <location>
        <begin position="46"/>
        <end position="66"/>
    </location>
</feature>
<keyword evidence="1" id="KW-1133">Transmembrane helix</keyword>
<evidence type="ECO:0000313" key="2">
    <source>
        <dbReference type="EMBL" id="PZP46484.1"/>
    </source>
</evidence>
<protein>
    <submittedName>
        <fullName evidence="2">Uncharacterized protein</fullName>
    </submittedName>
</protein>
<gene>
    <name evidence="2" type="ORF">DI598_12055</name>
</gene>
<dbReference type="Proteomes" id="UP000249645">
    <property type="component" value="Unassembled WGS sequence"/>
</dbReference>
<reference evidence="2 3" key="1">
    <citation type="submission" date="2017-11" db="EMBL/GenBank/DDBJ databases">
        <title>Infants hospitalized years apart are colonized by the same room-sourced microbial strains.</title>
        <authorList>
            <person name="Brooks B."/>
            <person name="Olm M.R."/>
            <person name="Firek B.A."/>
            <person name="Baker R."/>
            <person name="Thomas B.C."/>
            <person name="Morowitz M.J."/>
            <person name="Banfield J.F."/>
        </authorList>
    </citation>
    <scope>NUCLEOTIDE SEQUENCE [LARGE SCALE GENOMIC DNA]</scope>
    <source>
        <strain evidence="2">S2_009_000_R2_76</strain>
    </source>
</reference>